<dbReference type="SMART" id="SM00354">
    <property type="entry name" value="HTH_LACI"/>
    <property type="match status" value="1"/>
</dbReference>
<name>A0A0R1NLU9_9LACO</name>
<dbReference type="InterPro" id="IPR046335">
    <property type="entry name" value="LacI/GalR-like_sensor"/>
</dbReference>
<protein>
    <submittedName>
        <fullName evidence="5">Transcriptional regulator, LacI family</fullName>
    </submittedName>
</protein>
<organism evidence="5 6">
    <name type="scientific">Lentilactobacillus kisonensis DSM 19906 = JCM 15041</name>
    <dbReference type="NCBI Taxonomy" id="1423766"/>
    <lineage>
        <taxon>Bacteria</taxon>
        <taxon>Bacillati</taxon>
        <taxon>Bacillota</taxon>
        <taxon>Bacilli</taxon>
        <taxon>Lactobacillales</taxon>
        <taxon>Lactobacillaceae</taxon>
        <taxon>Lentilactobacillus</taxon>
    </lineage>
</organism>
<evidence type="ECO:0000256" key="1">
    <source>
        <dbReference type="ARBA" id="ARBA00023015"/>
    </source>
</evidence>
<dbReference type="GO" id="GO:0000976">
    <property type="term" value="F:transcription cis-regulatory region binding"/>
    <property type="evidence" value="ECO:0007669"/>
    <property type="project" value="TreeGrafter"/>
</dbReference>
<dbReference type="CDD" id="cd01544">
    <property type="entry name" value="PBP1_GalR"/>
    <property type="match status" value="1"/>
</dbReference>
<evidence type="ECO:0000256" key="3">
    <source>
        <dbReference type="ARBA" id="ARBA00023163"/>
    </source>
</evidence>
<evidence type="ECO:0000259" key="4">
    <source>
        <dbReference type="PROSITE" id="PS50932"/>
    </source>
</evidence>
<dbReference type="EMBL" id="AZEB01000016">
    <property type="protein sequence ID" value="KRL21233.1"/>
    <property type="molecule type" value="Genomic_DNA"/>
</dbReference>
<dbReference type="SUPFAM" id="SSF53822">
    <property type="entry name" value="Periplasmic binding protein-like I"/>
    <property type="match status" value="1"/>
</dbReference>
<dbReference type="PANTHER" id="PTHR30146:SF149">
    <property type="entry name" value="HTH-TYPE TRANSCRIPTIONAL REGULATOR EBGR"/>
    <property type="match status" value="1"/>
</dbReference>
<evidence type="ECO:0000313" key="6">
    <source>
        <dbReference type="Proteomes" id="UP000051439"/>
    </source>
</evidence>
<keyword evidence="6" id="KW-1185">Reference proteome</keyword>
<evidence type="ECO:0000313" key="5">
    <source>
        <dbReference type="EMBL" id="KRL21233.1"/>
    </source>
</evidence>
<dbReference type="CDD" id="cd01392">
    <property type="entry name" value="HTH_LacI"/>
    <property type="match status" value="1"/>
</dbReference>
<dbReference type="Pfam" id="PF13377">
    <property type="entry name" value="Peripla_BP_3"/>
    <property type="match status" value="1"/>
</dbReference>
<dbReference type="PANTHER" id="PTHR30146">
    <property type="entry name" value="LACI-RELATED TRANSCRIPTIONAL REPRESSOR"/>
    <property type="match status" value="1"/>
</dbReference>
<gene>
    <name evidence="5" type="ORF">FC98_GL000823</name>
</gene>
<feature type="domain" description="HTH lacI-type" evidence="4">
    <location>
        <begin position="2"/>
        <end position="58"/>
    </location>
</feature>
<dbReference type="GO" id="GO:0003700">
    <property type="term" value="F:DNA-binding transcription factor activity"/>
    <property type="evidence" value="ECO:0007669"/>
    <property type="project" value="TreeGrafter"/>
</dbReference>
<sequence>MTTIKDVAKQAGVSISTVSRILNFDDTLSVGDDTRRRVLEVAEKLQYKKRAKHTTKVGKSIAVVQWHSDKEELNDLYYLQIQYGIENKAATLGTSIERVTYESIDKSKMKRFNGIIAVGKFDKTEVTALQSYGLPLVFIGENYLAYGCDSVRSDFETPVMKIVDRFIDRGIKDIGMIAGKEQTTTEKLGVRDPRVATFDSYLKQKGLYNPNFIFQGPFGPDSGYALMTKAIQKLGDKLPHGFMIGSDSMAVGVLRALQQNKIDVPSRVSLISFNDVAIAKYTSPALTTVHVHTELMGERAIEMLDQRMKEPKKIPELTVIATELMERESSL</sequence>
<comment type="caution">
    <text evidence="5">The sequence shown here is derived from an EMBL/GenBank/DDBJ whole genome shotgun (WGS) entry which is preliminary data.</text>
</comment>
<dbReference type="PROSITE" id="PS50932">
    <property type="entry name" value="HTH_LACI_2"/>
    <property type="match status" value="1"/>
</dbReference>
<dbReference type="Gene3D" id="3.40.50.2300">
    <property type="match status" value="2"/>
</dbReference>
<accession>A0A0R1NLU9</accession>
<dbReference type="InterPro" id="IPR000843">
    <property type="entry name" value="HTH_LacI"/>
</dbReference>
<dbReference type="Gene3D" id="1.10.260.40">
    <property type="entry name" value="lambda repressor-like DNA-binding domains"/>
    <property type="match status" value="1"/>
</dbReference>
<dbReference type="Proteomes" id="UP000051439">
    <property type="component" value="Unassembled WGS sequence"/>
</dbReference>
<dbReference type="InterPro" id="IPR028082">
    <property type="entry name" value="Peripla_BP_I"/>
</dbReference>
<keyword evidence="1" id="KW-0805">Transcription regulation</keyword>
<dbReference type="InterPro" id="IPR010982">
    <property type="entry name" value="Lambda_DNA-bd_dom_sf"/>
</dbReference>
<dbReference type="RefSeq" id="WP_008857586.1">
    <property type="nucleotide sequence ID" value="NZ_AZEB01000016.1"/>
</dbReference>
<dbReference type="PROSITE" id="PS00356">
    <property type="entry name" value="HTH_LACI_1"/>
    <property type="match status" value="1"/>
</dbReference>
<dbReference type="PATRIC" id="fig|1423766.4.peg.842"/>
<reference evidence="5 6" key="1">
    <citation type="journal article" date="2015" name="Genome Announc.">
        <title>Expanding the biotechnology potential of lactobacilli through comparative genomics of 213 strains and associated genera.</title>
        <authorList>
            <person name="Sun Z."/>
            <person name="Harris H.M."/>
            <person name="McCann A."/>
            <person name="Guo C."/>
            <person name="Argimon S."/>
            <person name="Zhang W."/>
            <person name="Yang X."/>
            <person name="Jeffery I.B."/>
            <person name="Cooney J.C."/>
            <person name="Kagawa T.F."/>
            <person name="Liu W."/>
            <person name="Song Y."/>
            <person name="Salvetti E."/>
            <person name="Wrobel A."/>
            <person name="Rasinkangas P."/>
            <person name="Parkhill J."/>
            <person name="Rea M.C."/>
            <person name="O'Sullivan O."/>
            <person name="Ritari J."/>
            <person name="Douillard F.P."/>
            <person name="Paul Ross R."/>
            <person name="Yang R."/>
            <person name="Briner A.E."/>
            <person name="Felis G.E."/>
            <person name="de Vos W.M."/>
            <person name="Barrangou R."/>
            <person name="Klaenhammer T.R."/>
            <person name="Caufield P.W."/>
            <person name="Cui Y."/>
            <person name="Zhang H."/>
            <person name="O'Toole P.W."/>
        </authorList>
    </citation>
    <scope>NUCLEOTIDE SEQUENCE [LARGE SCALE GENOMIC DNA]</scope>
    <source>
        <strain evidence="5 6">DSM 19906</strain>
    </source>
</reference>
<dbReference type="AlphaFoldDB" id="A0A0R1NLU9"/>
<dbReference type="SUPFAM" id="SSF47413">
    <property type="entry name" value="lambda repressor-like DNA-binding domains"/>
    <property type="match status" value="1"/>
</dbReference>
<proteinExistence type="predicted"/>
<dbReference type="Pfam" id="PF00356">
    <property type="entry name" value="LacI"/>
    <property type="match status" value="1"/>
</dbReference>
<keyword evidence="3" id="KW-0804">Transcription</keyword>
<dbReference type="PRINTS" id="PR00036">
    <property type="entry name" value="HTHLACI"/>
</dbReference>
<evidence type="ECO:0000256" key="2">
    <source>
        <dbReference type="ARBA" id="ARBA00023125"/>
    </source>
</evidence>
<keyword evidence="2" id="KW-0238">DNA-binding</keyword>